<protein>
    <recommendedName>
        <fullName evidence="9">G-protein coupled receptors family 1 profile domain-containing protein</fullName>
    </recommendedName>
</protein>
<gene>
    <name evidence="10" type="ORF">LSH36_702g01011</name>
</gene>
<dbReference type="Gene3D" id="1.20.1070.10">
    <property type="entry name" value="Rhodopsin 7-helix transmembrane proteins"/>
    <property type="match status" value="1"/>
</dbReference>
<keyword evidence="3 8" id="KW-1133">Transmembrane helix</keyword>
<evidence type="ECO:0000256" key="5">
    <source>
        <dbReference type="ARBA" id="ARBA00023136"/>
    </source>
</evidence>
<dbReference type="PANTHER" id="PTHR45695">
    <property type="entry name" value="LEUCOKININ RECEPTOR-RELATED"/>
    <property type="match status" value="1"/>
</dbReference>
<feature type="transmembrane region" description="Helical" evidence="8">
    <location>
        <begin position="168"/>
        <end position="193"/>
    </location>
</feature>
<evidence type="ECO:0000256" key="6">
    <source>
        <dbReference type="ARBA" id="ARBA00023170"/>
    </source>
</evidence>
<dbReference type="PRINTS" id="PR00237">
    <property type="entry name" value="GPCRRHODOPSN"/>
</dbReference>
<proteinExistence type="predicted"/>
<organism evidence="10 11">
    <name type="scientific">Paralvinella palmiformis</name>
    <dbReference type="NCBI Taxonomy" id="53620"/>
    <lineage>
        <taxon>Eukaryota</taxon>
        <taxon>Metazoa</taxon>
        <taxon>Spiralia</taxon>
        <taxon>Lophotrochozoa</taxon>
        <taxon>Annelida</taxon>
        <taxon>Polychaeta</taxon>
        <taxon>Sedentaria</taxon>
        <taxon>Canalipalpata</taxon>
        <taxon>Terebellida</taxon>
        <taxon>Terebelliformia</taxon>
        <taxon>Alvinellidae</taxon>
        <taxon>Paralvinella</taxon>
    </lineage>
</organism>
<dbReference type="Pfam" id="PF00001">
    <property type="entry name" value="7tm_1"/>
    <property type="match status" value="1"/>
</dbReference>
<evidence type="ECO:0000256" key="3">
    <source>
        <dbReference type="ARBA" id="ARBA00022989"/>
    </source>
</evidence>
<keyword evidence="4" id="KW-0297">G-protein coupled receptor</keyword>
<sequence length="231" mass="25675">MRAILEDVVPFQDFRIQRTDTYSSDEWEERRDIQEIGRQLKERKSESTDSYNSPDYAAPILVECRSSNSALVAPPLDPDQFDFCFYFSQDLNAIQEPWSEDRAFWPTVLTYGITFVSGIVGNALVIFALLADRKSHNATSSFLVSLAVADMTFLLICVPYDTMAKLSIFWAGGSALCKIAGLVEMLSASASVLNLTAVSVERQVNKTSIGPPPLSVCLCNNTRPESEFMMA</sequence>
<evidence type="ECO:0000256" key="4">
    <source>
        <dbReference type="ARBA" id="ARBA00023040"/>
    </source>
</evidence>
<reference evidence="10" key="1">
    <citation type="journal article" date="2023" name="Mol. Biol. Evol.">
        <title>Third-Generation Sequencing Reveals the Adaptive Role of the Epigenome in Three Deep-Sea Polychaetes.</title>
        <authorList>
            <person name="Perez M."/>
            <person name="Aroh O."/>
            <person name="Sun Y."/>
            <person name="Lan Y."/>
            <person name="Juniper S.K."/>
            <person name="Young C.R."/>
            <person name="Angers B."/>
            <person name="Qian P.Y."/>
        </authorList>
    </citation>
    <scope>NUCLEOTIDE SEQUENCE</scope>
    <source>
        <strain evidence="10">P08H-3</strain>
    </source>
</reference>
<comment type="subcellular location">
    <subcellularLocation>
        <location evidence="1">Membrane</location>
        <topology evidence="1">Multi-pass membrane protein</topology>
    </subcellularLocation>
</comment>
<keyword evidence="6" id="KW-0675">Receptor</keyword>
<dbReference type="AlphaFoldDB" id="A0AAD9J351"/>
<dbReference type="PANTHER" id="PTHR45695:SF9">
    <property type="entry name" value="LEUCOKININ RECEPTOR"/>
    <property type="match status" value="1"/>
</dbReference>
<dbReference type="SUPFAM" id="SSF81321">
    <property type="entry name" value="Family A G protein-coupled receptor-like"/>
    <property type="match status" value="1"/>
</dbReference>
<feature type="domain" description="G-protein coupled receptors family 1 profile" evidence="9">
    <location>
        <begin position="121"/>
        <end position="231"/>
    </location>
</feature>
<evidence type="ECO:0000256" key="1">
    <source>
        <dbReference type="ARBA" id="ARBA00004141"/>
    </source>
</evidence>
<keyword evidence="11" id="KW-1185">Reference proteome</keyword>
<feature type="transmembrane region" description="Helical" evidence="8">
    <location>
        <begin position="142"/>
        <end position="162"/>
    </location>
</feature>
<dbReference type="PROSITE" id="PS50262">
    <property type="entry name" value="G_PROTEIN_RECEP_F1_2"/>
    <property type="match status" value="1"/>
</dbReference>
<keyword evidence="7" id="KW-0807">Transducer</keyword>
<evidence type="ECO:0000256" key="8">
    <source>
        <dbReference type="SAM" id="Phobius"/>
    </source>
</evidence>
<dbReference type="GO" id="GO:0004930">
    <property type="term" value="F:G protein-coupled receptor activity"/>
    <property type="evidence" value="ECO:0007669"/>
    <property type="project" value="UniProtKB-KW"/>
</dbReference>
<name>A0AAD9J351_9ANNE</name>
<keyword evidence="5 8" id="KW-0472">Membrane</keyword>
<evidence type="ECO:0000256" key="2">
    <source>
        <dbReference type="ARBA" id="ARBA00022692"/>
    </source>
</evidence>
<dbReference type="InterPro" id="IPR000276">
    <property type="entry name" value="GPCR_Rhodpsn"/>
</dbReference>
<comment type="caution">
    <text evidence="10">The sequence shown here is derived from an EMBL/GenBank/DDBJ whole genome shotgun (WGS) entry which is preliminary data.</text>
</comment>
<dbReference type="Proteomes" id="UP001208570">
    <property type="component" value="Unassembled WGS sequence"/>
</dbReference>
<keyword evidence="2 8" id="KW-0812">Transmembrane</keyword>
<evidence type="ECO:0000313" key="11">
    <source>
        <dbReference type="Proteomes" id="UP001208570"/>
    </source>
</evidence>
<accession>A0AAD9J351</accession>
<dbReference type="InterPro" id="IPR017452">
    <property type="entry name" value="GPCR_Rhodpsn_7TM"/>
</dbReference>
<dbReference type="EMBL" id="JAODUP010000702">
    <property type="protein sequence ID" value="KAK2145110.1"/>
    <property type="molecule type" value="Genomic_DNA"/>
</dbReference>
<evidence type="ECO:0000313" key="10">
    <source>
        <dbReference type="EMBL" id="KAK2145110.1"/>
    </source>
</evidence>
<dbReference type="GO" id="GO:0005886">
    <property type="term" value="C:plasma membrane"/>
    <property type="evidence" value="ECO:0007669"/>
    <property type="project" value="TreeGrafter"/>
</dbReference>
<evidence type="ECO:0000259" key="9">
    <source>
        <dbReference type="PROSITE" id="PS50262"/>
    </source>
</evidence>
<evidence type="ECO:0000256" key="7">
    <source>
        <dbReference type="ARBA" id="ARBA00023224"/>
    </source>
</evidence>
<feature type="transmembrane region" description="Helical" evidence="8">
    <location>
        <begin position="108"/>
        <end position="130"/>
    </location>
</feature>